<comment type="caution">
    <text evidence="3">The sequence shown here is derived from an EMBL/GenBank/DDBJ whole genome shotgun (WGS) entry which is preliminary data.</text>
</comment>
<proteinExistence type="predicted"/>
<protein>
    <recommendedName>
        <fullName evidence="2">DUF2087 domain-containing protein</fullName>
    </recommendedName>
</protein>
<dbReference type="Pfam" id="PF09860">
    <property type="entry name" value="DUF2087"/>
    <property type="match status" value="1"/>
</dbReference>
<name>A0ABN2CL44_9MICO</name>
<evidence type="ECO:0000256" key="1">
    <source>
        <dbReference type="SAM" id="MobiDB-lite"/>
    </source>
</evidence>
<dbReference type="Proteomes" id="UP001500350">
    <property type="component" value="Unassembled WGS sequence"/>
</dbReference>
<reference evidence="3 4" key="1">
    <citation type="journal article" date="2019" name="Int. J. Syst. Evol. Microbiol.">
        <title>The Global Catalogue of Microorganisms (GCM) 10K type strain sequencing project: providing services to taxonomists for standard genome sequencing and annotation.</title>
        <authorList>
            <consortium name="The Broad Institute Genomics Platform"/>
            <consortium name="The Broad Institute Genome Sequencing Center for Infectious Disease"/>
            <person name="Wu L."/>
            <person name="Ma J."/>
        </authorList>
    </citation>
    <scope>NUCLEOTIDE SEQUENCE [LARGE SCALE GENOMIC DNA]</scope>
    <source>
        <strain evidence="3 4">JCM 14589</strain>
    </source>
</reference>
<evidence type="ECO:0000259" key="2">
    <source>
        <dbReference type="Pfam" id="PF09860"/>
    </source>
</evidence>
<evidence type="ECO:0000313" key="4">
    <source>
        <dbReference type="Proteomes" id="UP001500350"/>
    </source>
</evidence>
<feature type="compositionally biased region" description="Low complexity" evidence="1">
    <location>
        <begin position="89"/>
        <end position="113"/>
    </location>
</feature>
<dbReference type="EMBL" id="BAAANW010000005">
    <property type="protein sequence ID" value="GAA1559824.1"/>
    <property type="molecule type" value="Genomic_DNA"/>
</dbReference>
<evidence type="ECO:0000313" key="3">
    <source>
        <dbReference type="EMBL" id="GAA1559824.1"/>
    </source>
</evidence>
<feature type="domain" description="DUF2087" evidence="2">
    <location>
        <begin position="126"/>
        <end position="191"/>
    </location>
</feature>
<keyword evidence="4" id="KW-1185">Reference proteome</keyword>
<accession>A0ABN2CL44</accession>
<feature type="region of interest" description="Disordered" evidence="1">
    <location>
        <begin position="64"/>
        <end position="114"/>
    </location>
</feature>
<gene>
    <name evidence="3" type="ORF">GCM10009763_05570</name>
</gene>
<dbReference type="InterPro" id="IPR018656">
    <property type="entry name" value="DUF2087"/>
</dbReference>
<sequence>MTPAHADGVKGSRFSSRNAFTAHAHVRLRFMLGMTQTVRCDMTRDQDFKRLVRARMRETGENYTLARSHFENASRNPARNDAPHDEASADASADVRSSTAGATAHERAAAQQRRTIRPFFDAEGRRLLSIPTKRSTRMAVLLDLVRHFEPHREYTEAEVGAVLAPVHEDVAYLRRELVNVGYRTRSAGIYRLAERVPERDVRWAHEFPEWERLWLPAYLAGAGVNPG</sequence>
<organism evidence="3 4">
    <name type="scientific">Dermacoccus profundi</name>
    <dbReference type="NCBI Taxonomy" id="322602"/>
    <lineage>
        <taxon>Bacteria</taxon>
        <taxon>Bacillati</taxon>
        <taxon>Actinomycetota</taxon>
        <taxon>Actinomycetes</taxon>
        <taxon>Micrococcales</taxon>
        <taxon>Dermacoccaceae</taxon>
        <taxon>Dermacoccus</taxon>
    </lineage>
</organism>